<dbReference type="RefSeq" id="WP_155496266.1">
    <property type="nucleotide sequence ID" value="NZ_CYZD01000001.1"/>
</dbReference>
<protein>
    <submittedName>
        <fullName evidence="2">Uncharacterized protein</fullName>
    </submittedName>
</protein>
<keyword evidence="1" id="KW-1133">Transmembrane helix</keyword>
<sequence>MRDLIDSILIGECASYLPFWIWDSRADQIAGAIALIGVVYIAKRRHVWRKC</sequence>
<organism evidence="2 3">
    <name type="scientific">Blautia obeum</name>
    <dbReference type="NCBI Taxonomy" id="40520"/>
    <lineage>
        <taxon>Bacteria</taxon>
        <taxon>Bacillati</taxon>
        <taxon>Bacillota</taxon>
        <taxon>Clostridia</taxon>
        <taxon>Lachnospirales</taxon>
        <taxon>Lachnospiraceae</taxon>
        <taxon>Blautia</taxon>
    </lineage>
</organism>
<evidence type="ECO:0000256" key="1">
    <source>
        <dbReference type="SAM" id="Phobius"/>
    </source>
</evidence>
<gene>
    <name evidence="2" type="ORF">ERS852394_00172</name>
</gene>
<accession>A0A173WQT1</accession>
<dbReference type="EMBL" id="CYZD01000001">
    <property type="protein sequence ID" value="CUN41306.1"/>
    <property type="molecule type" value="Genomic_DNA"/>
</dbReference>
<proteinExistence type="predicted"/>
<evidence type="ECO:0000313" key="3">
    <source>
        <dbReference type="Proteomes" id="UP000095409"/>
    </source>
</evidence>
<reference evidence="2 3" key="1">
    <citation type="submission" date="2015-09" db="EMBL/GenBank/DDBJ databases">
        <authorList>
            <consortium name="Pathogen Informatics"/>
        </authorList>
    </citation>
    <scope>NUCLEOTIDE SEQUENCE [LARGE SCALE GENOMIC DNA]</scope>
    <source>
        <strain evidence="2 3">2789STDY5608837</strain>
    </source>
</reference>
<feature type="transmembrane region" description="Helical" evidence="1">
    <location>
        <begin position="25"/>
        <end position="42"/>
    </location>
</feature>
<name>A0A173WQT1_9FIRM</name>
<dbReference type="Proteomes" id="UP000095409">
    <property type="component" value="Unassembled WGS sequence"/>
</dbReference>
<keyword evidence="1" id="KW-0472">Membrane</keyword>
<evidence type="ECO:0000313" key="2">
    <source>
        <dbReference type="EMBL" id="CUN41306.1"/>
    </source>
</evidence>
<keyword evidence="1" id="KW-0812">Transmembrane</keyword>
<dbReference type="AlphaFoldDB" id="A0A173WQT1"/>